<dbReference type="InterPro" id="IPR009282">
    <property type="entry name" value="DUF937"/>
</dbReference>
<accession>A0A7K1LQD1</accession>
<sequence>MASILDILNTPTGKSLISAASKKTSEKEEDVTAALGMALPVLLGALKNNARSADGASSILEALTSDKHDGSLFERSKNLDPNYLQTEGSKIVKHILGEREENVSTGLSSALNMNQENLSTILKMAAPLLLSILGSQKKKDNVGRDGLGELLGSVLGSNSKHDNSFLETLLDRDGDGSVIDDIGAMILGGGKPGKSDGSILGGFTGGK</sequence>
<dbReference type="RefSeq" id="WP_156276071.1">
    <property type="nucleotide sequence ID" value="NZ_BAABGI010000003.1"/>
</dbReference>
<dbReference type="Pfam" id="PF06078">
    <property type="entry name" value="DUF937"/>
    <property type="match status" value="1"/>
</dbReference>
<comment type="caution">
    <text evidence="1">The sequence shown here is derived from an EMBL/GenBank/DDBJ whole genome shotgun (WGS) entry which is preliminary data.</text>
</comment>
<evidence type="ECO:0000313" key="2">
    <source>
        <dbReference type="Proteomes" id="UP000460416"/>
    </source>
</evidence>
<protein>
    <submittedName>
        <fullName evidence="1">DUF937 domain-containing protein</fullName>
    </submittedName>
</protein>
<name>A0A7K1LQD1_9FLAO</name>
<keyword evidence="2" id="KW-1185">Reference proteome</keyword>
<dbReference type="OrthoDB" id="708105at2"/>
<gene>
    <name evidence="1" type="ORF">FLP08_08850</name>
</gene>
<dbReference type="EMBL" id="VJVW01000003">
    <property type="protein sequence ID" value="MUP42680.1"/>
    <property type="molecule type" value="Genomic_DNA"/>
</dbReference>
<reference evidence="1 2" key="1">
    <citation type="submission" date="2019-07" db="EMBL/GenBank/DDBJ databases">
        <title>Gramella aestuarii sp. nov., isolated from a tidal flat, and emended description of Gramella echinicola.</title>
        <authorList>
            <person name="Liu L."/>
        </authorList>
    </citation>
    <scope>NUCLEOTIDE SEQUENCE [LARGE SCALE GENOMIC DNA]</scope>
    <source>
        <strain evidence="1 2">BS12</strain>
    </source>
</reference>
<proteinExistence type="predicted"/>
<organism evidence="1 2">
    <name type="scientific">Christiangramia aestuarii</name>
    <dbReference type="NCBI Taxonomy" id="1028746"/>
    <lineage>
        <taxon>Bacteria</taxon>
        <taxon>Pseudomonadati</taxon>
        <taxon>Bacteroidota</taxon>
        <taxon>Flavobacteriia</taxon>
        <taxon>Flavobacteriales</taxon>
        <taxon>Flavobacteriaceae</taxon>
        <taxon>Christiangramia</taxon>
    </lineage>
</organism>
<dbReference type="AlphaFoldDB" id="A0A7K1LQD1"/>
<evidence type="ECO:0000313" key="1">
    <source>
        <dbReference type="EMBL" id="MUP42680.1"/>
    </source>
</evidence>
<dbReference type="Proteomes" id="UP000460416">
    <property type="component" value="Unassembled WGS sequence"/>
</dbReference>